<dbReference type="Proteomes" id="UP000230069">
    <property type="component" value="Unassembled WGS sequence"/>
</dbReference>
<dbReference type="AlphaFoldDB" id="A0A2G5D4G7"/>
<dbReference type="PANTHER" id="PTHR11247:SF40">
    <property type="entry name" value="LIPID PHOSPHATE PHOSPHATASE EPSILON 1, CHLOROPLASTIC"/>
    <property type="match status" value="1"/>
</dbReference>
<keyword evidence="2" id="KW-1133">Transmembrane helix</keyword>
<name>A0A2G5D4G7_AQUCA</name>
<feature type="transmembrane region" description="Helical" evidence="2">
    <location>
        <begin position="111"/>
        <end position="128"/>
    </location>
</feature>
<sequence length="223" mass="24871">MVTEVIRTPVFRNATPDDREGFGISDGSSSEFHSDMFSEGLDYIINKMSKWLFAALVAALVIWKHDGEALWVAMGFAMNSWLAIALKHILNHERPISTLRSDPGMPSSHSQLIFFGVIFIILSMAKYAGLNGNTLIAGVLTLSSGSYLSWLRISHKLHTIRQVLVGAVLGAIFSFLWFQAWYSFIFQAFTTSLWVRVAVFFGSASLCVSYVLFMFKNGLAEKP</sequence>
<dbReference type="SUPFAM" id="SSF48317">
    <property type="entry name" value="Acid phosphatase/Vanadium-dependent haloperoxidase"/>
    <property type="match status" value="1"/>
</dbReference>
<keyword evidence="2" id="KW-0812">Transmembrane</keyword>
<evidence type="ECO:0000313" key="4">
    <source>
        <dbReference type="EMBL" id="PIA38414.1"/>
    </source>
</evidence>
<keyword evidence="2" id="KW-0472">Membrane</keyword>
<dbReference type="InterPro" id="IPR036938">
    <property type="entry name" value="PAP2/HPO_sf"/>
</dbReference>
<dbReference type="Gene3D" id="1.20.144.10">
    <property type="entry name" value="Phosphatidic acid phosphatase type 2/haloperoxidase"/>
    <property type="match status" value="1"/>
</dbReference>
<dbReference type="SMART" id="SM00014">
    <property type="entry name" value="acidPPc"/>
    <property type="match status" value="1"/>
</dbReference>
<dbReference type="GO" id="GO:0006487">
    <property type="term" value="P:protein N-linked glycosylation"/>
    <property type="evidence" value="ECO:0007669"/>
    <property type="project" value="TreeGrafter"/>
</dbReference>
<feature type="transmembrane region" description="Helical" evidence="2">
    <location>
        <begin position="194"/>
        <end position="215"/>
    </location>
</feature>
<keyword evidence="5" id="KW-1185">Reference proteome</keyword>
<dbReference type="Pfam" id="PF01569">
    <property type="entry name" value="PAP2"/>
    <property type="match status" value="1"/>
</dbReference>
<organism evidence="4 5">
    <name type="scientific">Aquilegia coerulea</name>
    <name type="common">Rocky mountain columbine</name>
    <dbReference type="NCBI Taxonomy" id="218851"/>
    <lineage>
        <taxon>Eukaryota</taxon>
        <taxon>Viridiplantae</taxon>
        <taxon>Streptophyta</taxon>
        <taxon>Embryophyta</taxon>
        <taxon>Tracheophyta</taxon>
        <taxon>Spermatophyta</taxon>
        <taxon>Magnoliopsida</taxon>
        <taxon>Ranunculales</taxon>
        <taxon>Ranunculaceae</taxon>
        <taxon>Thalictroideae</taxon>
        <taxon>Aquilegia</taxon>
    </lineage>
</organism>
<feature type="transmembrane region" description="Helical" evidence="2">
    <location>
        <begin position="134"/>
        <end position="151"/>
    </location>
</feature>
<dbReference type="GO" id="GO:0005789">
    <property type="term" value="C:endoplasmic reticulum membrane"/>
    <property type="evidence" value="ECO:0007669"/>
    <property type="project" value="TreeGrafter"/>
</dbReference>
<keyword evidence="1" id="KW-0378">Hydrolase</keyword>
<gene>
    <name evidence="4" type="ORF">AQUCO_02800252v1</name>
</gene>
<dbReference type="FunCoup" id="A0A2G5D4G7">
    <property type="interactions" value="391"/>
</dbReference>
<dbReference type="GO" id="GO:0008610">
    <property type="term" value="P:lipid biosynthetic process"/>
    <property type="evidence" value="ECO:0007669"/>
    <property type="project" value="TreeGrafter"/>
</dbReference>
<feature type="transmembrane region" description="Helical" evidence="2">
    <location>
        <begin position="44"/>
        <end position="63"/>
    </location>
</feature>
<evidence type="ECO:0000313" key="5">
    <source>
        <dbReference type="Proteomes" id="UP000230069"/>
    </source>
</evidence>
<feature type="domain" description="Phosphatidic acid phosphatase type 2/haloperoxidase" evidence="3">
    <location>
        <begin position="69"/>
        <end position="178"/>
    </location>
</feature>
<dbReference type="STRING" id="218851.A0A2G5D4G7"/>
<reference evidence="4 5" key="1">
    <citation type="submission" date="2017-09" db="EMBL/GenBank/DDBJ databases">
        <title>WGS assembly of Aquilegia coerulea Goldsmith.</title>
        <authorList>
            <person name="Hodges S."/>
            <person name="Kramer E."/>
            <person name="Nordborg M."/>
            <person name="Tomkins J."/>
            <person name="Borevitz J."/>
            <person name="Derieg N."/>
            <person name="Yan J."/>
            <person name="Mihaltcheva S."/>
            <person name="Hayes R.D."/>
            <person name="Rokhsar D."/>
        </authorList>
    </citation>
    <scope>NUCLEOTIDE SEQUENCE [LARGE SCALE GENOMIC DNA]</scope>
    <source>
        <strain evidence="5">cv. Goldsmith</strain>
    </source>
</reference>
<evidence type="ECO:0000256" key="2">
    <source>
        <dbReference type="SAM" id="Phobius"/>
    </source>
</evidence>
<protein>
    <recommendedName>
        <fullName evidence="3">Phosphatidic acid phosphatase type 2/haloperoxidase domain-containing protein</fullName>
    </recommendedName>
</protein>
<dbReference type="InParanoid" id="A0A2G5D4G7"/>
<dbReference type="GO" id="GO:0047874">
    <property type="term" value="F:dolichyldiphosphatase activity"/>
    <property type="evidence" value="ECO:0007669"/>
    <property type="project" value="TreeGrafter"/>
</dbReference>
<accession>A0A2G5D4G7</accession>
<dbReference type="EMBL" id="KZ305045">
    <property type="protein sequence ID" value="PIA38414.1"/>
    <property type="molecule type" value="Genomic_DNA"/>
</dbReference>
<feature type="transmembrane region" description="Helical" evidence="2">
    <location>
        <begin position="163"/>
        <end position="182"/>
    </location>
</feature>
<evidence type="ECO:0000256" key="1">
    <source>
        <dbReference type="ARBA" id="ARBA00022801"/>
    </source>
</evidence>
<proteinExistence type="predicted"/>
<dbReference type="PANTHER" id="PTHR11247">
    <property type="entry name" value="PALMITOYL-PROTEIN THIOESTERASE/DOLICHYLDIPHOSPHATASE 1"/>
    <property type="match status" value="1"/>
</dbReference>
<dbReference type="InterPro" id="IPR000326">
    <property type="entry name" value="PAP2/HPO"/>
</dbReference>
<evidence type="ECO:0000259" key="3">
    <source>
        <dbReference type="SMART" id="SM00014"/>
    </source>
</evidence>
<dbReference type="OrthoDB" id="302705at2759"/>